<feature type="repeat" description="Solcar" evidence="8">
    <location>
        <begin position="238"/>
        <end position="354"/>
    </location>
</feature>
<keyword evidence="12" id="KW-1185">Reference proteome</keyword>
<keyword evidence="5" id="KW-0677">Repeat</keyword>
<gene>
    <name evidence="11" type="ORF">BC936DRAFT_142790</name>
</gene>
<evidence type="ECO:0000256" key="2">
    <source>
        <dbReference type="ARBA" id="ARBA00006375"/>
    </source>
</evidence>
<evidence type="ECO:0000313" key="11">
    <source>
        <dbReference type="EMBL" id="RUP49323.1"/>
    </source>
</evidence>
<dbReference type="Gene3D" id="1.50.40.10">
    <property type="entry name" value="Mitochondrial carrier domain"/>
    <property type="match status" value="2"/>
</dbReference>
<dbReference type="InterPro" id="IPR023395">
    <property type="entry name" value="MCP_dom_sf"/>
</dbReference>
<evidence type="ECO:0000256" key="8">
    <source>
        <dbReference type="PROSITE-ProRule" id="PRU00282"/>
    </source>
</evidence>
<accession>A0A433DEQ3</accession>
<evidence type="ECO:0000256" key="4">
    <source>
        <dbReference type="ARBA" id="ARBA00022692"/>
    </source>
</evidence>
<evidence type="ECO:0000313" key="12">
    <source>
        <dbReference type="Proteomes" id="UP000268093"/>
    </source>
</evidence>
<dbReference type="Pfam" id="PF00153">
    <property type="entry name" value="Mito_carr"/>
    <property type="match status" value="3"/>
</dbReference>
<keyword evidence="6" id="KW-1133">Transmembrane helix</keyword>
<keyword evidence="7 8" id="KW-0472">Membrane</keyword>
<reference evidence="11 12" key="1">
    <citation type="journal article" date="2018" name="New Phytol.">
        <title>Phylogenomics of Endogonaceae and evolution of mycorrhizas within Mucoromycota.</title>
        <authorList>
            <person name="Chang Y."/>
            <person name="Desiro A."/>
            <person name="Na H."/>
            <person name="Sandor L."/>
            <person name="Lipzen A."/>
            <person name="Clum A."/>
            <person name="Barry K."/>
            <person name="Grigoriev I.V."/>
            <person name="Martin F.M."/>
            <person name="Stajich J.E."/>
            <person name="Smith M.E."/>
            <person name="Bonito G."/>
            <person name="Spatafora J.W."/>
        </authorList>
    </citation>
    <scope>NUCLEOTIDE SEQUENCE [LARGE SCALE GENOMIC DNA]</scope>
    <source>
        <strain evidence="11 12">GMNB39</strain>
    </source>
</reference>
<feature type="compositionally biased region" description="Low complexity" evidence="10">
    <location>
        <begin position="276"/>
        <end position="303"/>
    </location>
</feature>
<evidence type="ECO:0000256" key="7">
    <source>
        <dbReference type="ARBA" id="ARBA00023136"/>
    </source>
</evidence>
<dbReference type="Proteomes" id="UP000268093">
    <property type="component" value="Unassembled WGS sequence"/>
</dbReference>
<feature type="repeat" description="Solcar" evidence="8">
    <location>
        <begin position="30"/>
        <end position="119"/>
    </location>
</feature>
<evidence type="ECO:0000256" key="5">
    <source>
        <dbReference type="ARBA" id="ARBA00022737"/>
    </source>
</evidence>
<dbReference type="EMBL" id="RBNI01002404">
    <property type="protein sequence ID" value="RUP49323.1"/>
    <property type="molecule type" value="Genomic_DNA"/>
</dbReference>
<comment type="caution">
    <text evidence="11">The sequence shown here is derived from an EMBL/GenBank/DDBJ whole genome shotgun (WGS) entry which is preliminary data.</text>
</comment>
<feature type="region of interest" description="Disordered" evidence="10">
    <location>
        <begin position="268"/>
        <end position="303"/>
    </location>
</feature>
<evidence type="ECO:0000256" key="1">
    <source>
        <dbReference type="ARBA" id="ARBA00004141"/>
    </source>
</evidence>
<comment type="subcellular location">
    <subcellularLocation>
        <location evidence="1">Membrane</location>
        <topology evidence="1">Multi-pass membrane protein</topology>
    </subcellularLocation>
</comment>
<name>A0A433DEQ3_9FUNG</name>
<dbReference type="AlphaFoldDB" id="A0A433DEQ3"/>
<dbReference type="OrthoDB" id="415315at2759"/>
<evidence type="ECO:0000256" key="6">
    <source>
        <dbReference type="ARBA" id="ARBA00022989"/>
    </source>
</evidence>
<dbReference type="SUPFAM" id="SSF103506">
    <property type="entry name" value="Mitochondrial carrier"/>
    <property type="match status" value="1"/>
</dbReference>
<keyword evidence="3 9" id="KW-0813">Transport</keyword>
<comment type="similarity">
    <text evidence="2 9">Belongs to the mitochondrial carrier (TC 2.A.29) family.</text>
</comment>
<proteinExistence type="inferred from homology"/>
<sequence length="401" mass="43900">MTLSSPNAHLITTINDIMLTPQETQHTVPPPYLDVCIAGGIGGSMADFIMHSVDTVKTRLQGQPHVTPLKYENMMQTFRTILREEGISRGLYSGITPAISGSIPATTLYFGTYELTKRTLTAKEVGCPDTIAHLAAGSIGDVAASIVYVPSEVIKTRMQLQGRYNNPHFISGYNYRNTWHAAKMIVKYDGFGSLYHGYKATLLRDVPFSALQFAFYEKFKQLALVHWVTPGDPLTLGAELACGSFAGGIAGAMTTPLDVVKTLLQTQQKRKKSSSSKHSSIPSSAASSKPIMTSPSPTQPPTQTKYYTGILDGLLWNYRHQGLGGLFRGIGPRVFWTSLQSAAMFVIYEQVLRVQDEARTSGTWPYGGERGRPWWSARDVAEAIEGREGKGDGRGWRGGVL</sequence>
<dbReference type="PANTHER" id="PTHR45667">
    <property type="entry name" value="S-ADENOSYLMETHIONINE MITOCHONDRIAL CARRIER PROTEIN"/>
    <property type="match status" value="1"/>
</dbReference>
<organism evidence="11 12">
    <name type="scientific">Jimgerdemannia flammicorona</name>
    <dbReference type="NCBI Taxonomy" id="994334"/>
    <lineage>
        <taxon>Eukaryota</taxon>
        <taxon>Fungi</taxon>
        <taxon>Fungi incertae sedis</taxon>
        <taxon>Mucoromycota</taxon>
        <taxon>Mucoromycotina</taxon>
        <taxon>Endogonomycetes</taxon>
        <taxon>Endogonales</taxon>
        <taxon>Endogonaceae</taxon>
        <taxon>Jimgerdemannia</taxon>
    </lineage>
</organism>
<evidence type="ECO:0000256" key="3">
    <source>
        <dbReference type="ARBA" id="ARBA00022448"/>
    </source>
</evidence>
<feature type="repeat" description="Solcar" evidence="8">
    <location>
        <begin position="128"/>
        <end position="222"/>
    </location>
</feature>
<dbReference type="PROSITE" id="PS50920">
    <property type="entry name" value="SOLCAR"/>
    <property type="match status" value="3"/>
</dbReference>
<dbReference type="GO" id="GO:0016020">
    <property type="term" value="C:membrane"/>
    <property type="evidence" value="ECO:0007669"/>
    <property type="project" value="UniProtKB-SubCell"/>
</dbReference>
<protein>
    <submittedName>
        <fullName evidence="11">Mitochondrial carrier domain-containing protein</fullName>
    </submittedName>
</protein>
<evidence type="ECO:0000256" key="10">
    <source>
        <dbReference type="SAM" id="MobiDB-lite"/>
    </source>
</evidence>
<evidence type="ECO:0000256" key="9">
    <source>
        <dbReference type="RuleBase" id="RU000488"/>
    </source>
</evidence>
<dbReference type="InterPro" id="IPR018108">
    <property type="entry name" value="MCP_transmembrane"/>
</dbReference>
<keyword evidence="4 8" id="KW-0812">Transmembrane</keyword>